<evidence type="ECO:0000256" key="1">
    <source>
        <dbReference type="SAM" id="MobiDB-lite"/>
    </source>
</evidence>
<reference evidence="3 4" key="1">
    <citation type="submission" date="2024-02" db="EMBL/GenBank/DDBJ databases">
        <title>A draft genome for the cacao thread blight pathogen Marasmius crinis-equi.</title>
        <authorList>
            <person name="Cohen S.P."/>
            <person name="Baruah I.K."/>
            <person name="Amoako-Attah I."/>
            <person name="Bukari Y."/>
            <person name="Meinhardt L.W."/>
            <person name="Bailey B.A."/>
        </authorList>
    </citation>
    <scope>NUCLEOTIDE SEQUENCE [LARGE SCALE GENOMIC DNA]</scope>
    <source>
        <strain evidence="3 4">GH-76</strain>
    </source>
</reference>
<dbReference type="EMBL" id="JBAHYK010001309">
    <property type="protein sequence ID" value="KAL0568562.1"/>
    <property type="molecule type" value="Genomic_DNA"/>
</dbReference>
<feature type="compositionally biased region" description="Low complexity" evidence="1">
    <location>
        <begin position="312"/>
        <end position="329"/>
    </location>
</feature>
<keyword evidence="4" id="KW-1185">Reference proteome</keyword>
<feature type="region of interest" description="Disordered" evidence="1">
    <location>
        <begin position="621"/>
        <end position="710"/>
    </location>
</feature>
<feature type="compositionally biased region" description="Low complexity" evidence="1">
    <location>
        <begin position="99"/>
        <end position="111"/>
    </location>
</feature>
<feature type="compositionally biased region" description="Polar residues" evidence="1">
    <location>
        <begin position="240"/>
        <end position="255"/>
    </location>
</feature>
<feature type="domain" description="DUF6532" evidence="2">
    <location>
        <begin position="372"/>
        <end position="578"/>
    </location>
</feature>
<feature type="region of interest" description="Disordered" evidence="1">
    <location>
        <begin position="236"/>
        <end position="262"/>
    </location>
</feature>
<dbReference type="InterPro" id="IPR045341">
    <property type="entry name" value="DUF6532"/>
</dbReference>
<feature type="region of interest" description="Disordered" evidence="1">
    <location>
        <begin position="302"/>
        <end position="332"/>
    </location>
</feature>
<organism evidence="3 4">
    <name type="scientific">Marasmius crinis-equi</name>
    <dbReference type="NCBI Taxonomy" id="585013"/>
    <lineage>
        <taxon>Eukaryota</taxon>
        <taxon>Fungi</taxon>
        <taxon>Dikarya</taxon>
        <taxon>Basidiomycota</taxon>
        <taxon>Agaricomycotina</taxon>
        <taxon>Agaricomycetes</taxon>
        <taxon>Agaricomycetidae</taxon>
        <taxon>Agaricales</taxon>
        <taxon>Marasmiineae</taxon>
        <taxon>Marasmiaceae</taxon>
        <taxon>Marasmius</taxon>
    </lineage>
</organism>
<name>A0ABR3F044_9AGAR</name>
<dbReference type="Pfam" id="PF20149">
    <property type="entry name" value="DUF6532"/>
    <property type="match status" value="1"/>
</dbReference>
<proteinExistence type="predicted"/>
<feature type="compositionally biased region" description="Acidic residues" evidence="1">
    <location>
        <begin position="646"/>
        <end position="678"/>
    </location>
</feature>
<evidence type="ECO:0000313" key="3">
    <source>
        <dbReference type="EMBL" id="KAL0568562.1"/>
    </source>
</evidence>
<dbReference type="Proteomes" id="UP001465976">
    <property type="component" value="Unassembled WGS sequence"/>
</dbReference>
<gene>
    <name evidence="3" type="ORF">V5O48_013421</name>
</gene>
<evidence type="ECO:0000313" key="4">
    <source>
        <dbReference type="Proteomes" id="UP001465976"/>
    </source>
</evidence>
<feature type="compositionally biased region" description="Polar residues" evidence="1">
    <location>
        <begin position="86"/>
        <end position="98"/>
    </location>
</feature>
<feature type="region of interest" description="Disordered" evidence="1">
    <location>
        <begin position="1"/>
        <end position="212"/>
    </location>
</feature>
<comment type="caution">
    <text evidence="3">The sequence shown here is derived from an EMBL/GenBank/DDBJ whole genome shotgun (WGS) entry which is preliminary data.</text>
</comment>
<feature type="compositionally biased region" description="Polar residues" evidence="1">
    <location>
        <begin position="52"/>
        <end position="71"/>
    </location>
</feature>
<accession>A0ABR3F044</accession>
<protein>
    <recommendedName>
        <fullName evidence="2">DUF6532 domain-containing protein</fullName>
    </recommendedName>
</protein>
<feature type="compositionally biased region" description="Acidic residues" evidence="1">
    <location>
        <begin position="193"/>
        <end position="212"/>
    </location>
</feature>
<feature type="compositionally biased region" description="Polar residues" evidence="1">
    <location>
        <begin position="120"/>
        <end position="133"/>
    </location>
</feature>
<evidence type="ECO:0000259" key="2">
    <source>
        <dbReference type="Pfam" id="PF20149"/>
    </source>
</evidence>
<sequence>MPKARRNEVNDLGQPPAEPGPRRSTRSTSARQNAPGVVISVSQKTSRAKSAVSLTQNVAKPSGANQATSAAPKSGTAVNGKDQKLRPQQSKPALQASGTAPPSRRTASSSRKTIAPNRASVRSHNVGSQSNPRGANVTLEQKAGSKRPPAHIDVNAEESSPEPEAPRARKKARHINNTASVDPSVELLRREEEEIDVEEEDNDGFEGSDDDMEVEEREYDGQAMLNLDEEAAYVVESNDDNGSFGSYSRASSTQRGPPASEFADGYLSTGDTSPVQKVQKIAARKAKQLKYELPVVDAEALPTSRRAKSTKTSKSPKVTQEQSQSSASSTPVPWLDSTKIVVTAKQRSWELKITGQSAIMRSIMDKAITLGKARMLSDDTFCPVSVDGLKRLALASLLKAAEDKGHGGEYDICHRLETGDNDQYTKPLISYVSGRIGNERRELKNSSATVLTVFGFPRNNSRLLAGHVVQNRDYFYPFNDDEIPKFDYARPMENPAIVAYVAATFFSPTHYGGIVSKSVHFTSSIITKPNELEVPPAMVALACTAIHACLHEHSTGHQEPFPTKDLEHTWTVALDLLKGIKKRSRSAYHTLLHDIYRTASSSSRQFHGNQVVMKTDWSNLEARGSDNENSSDDGEHSSSEWNGVGENDEGPGDDEGETGEGETGEGENGEGETGEGETGEGKNDEGENGEGENGEGGNGDGQPENSEGEN</sequence>